<comment type="caution">
    <text evidence="2">The sequence shown here is derived from an EMBL/GenBank/DDBJ whole genome shotgun (WGS) entry which is preliminary data.</text>
</comment>
<proteinExistence type="predicted"/>
<evidence type="ECO:0000313" key="3">
    <source>
        <dbReference type="Proteomes" id="UP000288805"/>
    </source>
</evidence>
<dbReference type="InterPro" id="IPR013103">
    <property type="entry name" value="RVT_2"/>
</dbReference>
<dbReference type="Pfam" id="PF07727">
    <property type="entry name" value="RVT_2"/>
    <property type="match status" value="1"/>
</dbReference>
<accession>A0A438CGM4</accession>
<organism evidence="2 3">
    <name type="scientific">Vitis vinifera</name>
    <name type="common">Grape</name>
    <dbReference type="NCBI Taxonomy" id="29760"/>
    <lineage>
        <taxon>Eukaryota</taxon>
        <taxon>Viridiplantae</taxon>
        <taxon>Streptophyta</taxon>
        <taxon>Embryophyta</taxon>
        <taxon>Tracheophyta</taxon>
        <taxon>Spermatophyta</taxon>
        <taxon>Magnoliopsida</taxon>
        <taxon>eudicotyledons</taxon>
        <taxon>Gunneridae</taxon>
        <taxon>Pentapetalae</taxon>
        <taxon>rosids</taxon>
        <taxon>Vitales</taxon>
        <taxon>Vitaceae</taxon>
        <taxon>Viteae</taxon>
        <taxon>Vitis</taxon>
    </lineage>
</organism>
<gene>
    <name evidence="2" type="ORF">CK203_101845</name>
</gene>
<evidence type="ECO:0000259" key="1">
    <source>
        <dbReference type="Pfam" id="PF07727"/>
    </source>
</evidence>
<sequence length="184" mass="20901">MFKRNEGILGVEEAGYKTRLVAKGYNQIPSIDFTDVFSPLVKHSSIRALLAKDKEEIRKVKVQIDKEFEMKDVGATKKILRMEILRDRKVAHFKLSSVLSPQSDDDVDYMSRVPYSSTVGSFIYAMTIVALSTIEAKYMAITKACKEAIWLKGLFGELSDNLQITMVFCVSQSAIFLTKDHMFR</sequence>
<protein>
    <recommendedName>
        <fullName evidence="1">Reverse transcriptase Ty1/copia-type domain-containing protein</fullName>
    </recommendedName>
</protein>
<dbReference type="AlphaFoldDB" id="A0A438CGM4"/>
<dbReference type="EMBL" id="QGNW01002239">
    <property type="protein sequence ID" value="RVW22329.1"/>
    <property type="molecule type" value="Genomic_DNA"/>
</dbReference>
<name>A0A438CGM4_VITVI</name>
<feature type="domain" description="Reverse transcriptase Ty1/copia-type" evidence="1">
    <location>
        <begin position="12"/>
        <end position="51"/>
    </location>
</feature>
<reference evidence="2 3" key="1">
    <citation type="journal article" date="2018" name="PLoS Genet.">
        <title>Population sequencing reveals clonal diversity and ancestral inbreeding in the grapevine cultivar Chardonnay.</title>
        <authorList>
            <person name="Roach M.J."/>
            <person name="Johnson D.L."/>
            <person name="Bohlmann J."/>
            <person name="van Vuuren H.J."/>
            <person name="Jones S.J."/>
            <person name="Pretorius I.S."/>
            <person name="Schmidt S.A."/>
            <person name="Borneman A.R."/>
        </authorList>
    </citation>
    <scope>NUCLEOTIDE SEQUENCE [LARGE SCALE GENOMIC DNA]</scope>
    <source>
        <strain evidence="3">cv. Chardonnay</strain>
        <tissue evidence="2">Leaf</tissue>
    </source>
</reference>
<dbReference type="Proteomes" id="UP000288805">
    <property type="component" value="Unassembled WGS sequence"/>
</dbReference>
<evidence type="ECO:0000313" key="2">
    <source>
        <dbReference type="EMBL" id="RVW22329.1"/>
    </source>
</evidence>